<protein>
    <submittedName>
        <fullName evidence="1">Uncharacterized protein</fullName>
    </submittedName>
</protein>
<dbReference type="STRING" id="398673.A0A2P4Z8Z7"/>
<evidence type="ECO:0000313" key="1">
    <source>
        <dbReference type="EMBL" id="PON20789.1"/>
    </source>
</evidence>
<dbReference type="RefSeq" id="XP_018656658.1">
    <property type="nucleotide sequence ID" value="XM_018810163.1"/>
</dbReference>
<evidence type="ECO:0000313" key="2">
    <source>
        <dbReference type="Proteomes" id="UP000054821"/>
    </source>
</evidence>
<sequence>MASSKPRVLTYHVAPHFNITATGGALRLGTVVKNLVELVPLNKQEAEYEPVPDSEIYTPTPQAGFHATRQQLLAGKFGAWAEGLGLSGVGGHTSAGGDRSNKETFSCDNIVTTYFDPTDEWAAKCLAAQTVQEYIIGSRYRKPVYIITGLKVATNLIFSFEAAENANADTKAGVSVPQTSVAVGIEGTVNTEKNQSLGFQSTGIVVGFRVKKYRYKRRSPFSRDKKLEGELFTEGAEMLDDKARPTKNLAEFEDVTIDEEIEAQREAEKQHGSLEECWVKRIRSSDLA</sequence>
<gene>
    <name evidence="1" type="ORF">TGAM01_v210297</name>
</gene>
<dbReference type="Proteomes" id="UP000054821">
    <property type="component" value="Unassembled WGS sequence"/>
</dbReference>
<proteinExistence type="predicted"/>
<dbReference type="GeneID" id="29990246"/>
<dbReference type="AlphaFoldDB" id="A0A2P4Z8Z7"/>
<dbReference type="EMBL" id="JPDN02000060">
    <property type="protein sequence ID" value="PON20789.1"/>
    <property type="molecule type" value="Genomic_DNA"/>
</dbReference>
<keyword evidence="2" id="KW-1185">Reference proteome</keyword>
<comment type="caution">
    <text evidence="1">The sequence shown here is derived from an EMBL/GenBank/DDBJ whole genome shotgun (WGS) entry which is preliminary data.</text>
</comment>
<accession>A0A2P4Z8Z7</accession>
<reference evidence="1 2" key="1">
    <citation type="journal article" date="2016" name="Genome Announc.">
        <title>Draft Whole-Genome Sequence of Trichoderma gamsii T6085, a Promising Biocontrol Agent of Fusarium Head Blight on Wheat.</title>
        <authorList>
            <person name="Baroncelli R."/>
            <person name="Zapparata A."/>
            <person name="Piaggeschi G."/>
            <person name="Sarrocco S."/>
            <person name="Vannacci G."/>
        </authorList>
    </citation>
    <scope>NUCLEOTIDE SEQUENCE [LARGE SCALE GENOMIC DNA]</scope>
    <source>
        <strain evidence="1 2">T6085</strain>
    </source>
</reference>
<organism evidence="1 2">
    <name type="scientific">Trichoderma gamsii</name>
    <dbReference type="NCBI Taxonomy" id="398673"/>
    <lineage>
        <taxon>Eukaryota</taxon>
        <taxon>Fungi</taxon>
        <taxon>Dikarya</taxon>
        <taxon>Ascomycota</taxon>
        <taxon>Pezizomycotina</taxon>
        <taxon>Sordariomycetes</taxon>
        <taxon>Hypocreomycetidae</taxon>
        <taxon>Hypocreales</taxon>
        <taxon>Hypocreaceae</taxon>
        <taxon>Trichoderma</taxon>
    </lineage>
</organism>
<name>A0A2P4Z8Z7_9HYPO</name>